<dbReference type="InterPro" id="IPR003758">
    <property type="entry name" value="LpxK"/>
</dbReference>
<dbReference type="RefSeq" id="WP_332081555.1">
    <property type="nucleotide sequence ID" value="NZ_JAZHYN010000019.1"/>
</dbReference>
<comment type="function">
    <text evidence="1 13">Transfers the gamma-phosphate of ATP to the 4'-position of a tetraacyldisaccharide 1-phosphate intermediate (termed DS-1-P) to form tetraacyldisaccharide 1,4'-bis-phosphate (lipid IVA).</text>
</comment>
<evidence type="ECO:0000256" key="13">
    <source>
        <dbReference type="HAMAP-Rule" id="MF_00409"/>
    </source>
</evidence>
<evidence type="ECO:0000256" key="7">
    <source>
        <dbReference type="ARBA" id="ARBA00022679"/>
    </source>
</evidence>
<comment type="pathway">
    <text evidence="2 13">Glycolipid biosynthesis; lipid IV(A) biosynthesis; lipid IV(A) from (3R)-3-hydroxytetradecanoyl-[acyl-carrier-protein] and UDP-N-acetyl-alpha-D-glucosamine: step 6/6.</text>
</comment>
<evidence type="ECO:0000313" key="15">
    <source>
        <dbReference type="Proteomes" id="UP001350748"/>
    </source>
</evidence>
<evidence type="ECO:0000256" key="11">
    <source>
        <dbReference type="ARBA" id="ARBA00023098"/>
    </source>
</evidence>
<feature type="binding site" evidence="13">
    <location>
        <begin position="50"/>
        <end position="57"/>
    </location>
    <ligand>
        <name>ATP</name>
        <dbReference type="ChEBI" id="CHEBI:30616"/>
    </ligand>
</feature>
<keyword evidence="9 13" id="KW-0418">Kinase</keyword>
<dbReference type="EMBL" id="JAZHYN010000019">
    <property type="protein sequence ID" value="MEF3366533.1"/>
    <property type="molecule type" value="Genomic_DNA"/>
</dbReference>
<dbReference type="InterPro" id="IPR027417">
    <property type="entry name" value="P-loop_NTPase"/>
</dbReference>
<dbReference type="NCBIfam" id="TIGR00682">
    <property type="entry name" value="lpxK"/>
    <property type="match status" value="1"/>
</dbReference>
<evidence type="ECO:0000256" key="12">
    <source>
        <dbReference type="ARBA" id="ARBA00029757"/>
    </source>
</evidence>
<keyword evidence="10 13" id="KW-0067">ATP-binding</keyword>
<evidence type="ECO:0000256" key="6">
    <source>
        <dbReference type="ARBA" id="ARBA00022556"/>
    </source>
</evidence>
<evidence type="ECO:0000313" key="14">
    <source>
        <dbReference type="EMBL" id="MEF3366533.1"/>
    </source>
</evidence>
<sequence length="327" mass="34207">MRAPAFWRDDCALSRLLSPLGAIYGRFAGERLSREAPRAPLLAIVVGGLTTGGDGKTPLVLALARLLAARGEKPALLTRGFGRKRETAQPIAVDLNRHQAADVGDEALLLARAALTIVGADRLASAALAQRRGATCLILDDGFHSRRVAADLALLAIDADYGAGNGRCLPAGPLRAPLDAQFTAADMLVVIGDGARGTAIAEGAHKPYARARLVAEPEAAKALKDARVVAFAGVARPEKFFRTVEACGAEIVARAPFGDHHRFTDNDYAALSALRQKFGAHLVTTEKDAARIGARMATLGASTLPVTLAFDDVGALDAALARLNRAS</sequence>
<organism evidence="14 15">
    <name type="scientific">Methylocystis borbori</name>
    <dbReference type="NCBI Taxonomy" id="3118750"/>
    <lineage>
        <taxon>Bacteria</taxon>
        <taxon>Pseudomonadati</taxon>
        <taxon>Pseudomonadota</taxon>
        <taxon>Alphaproteobacteria</taxon>
        <taxon>Hyphomicrobiales</taxon>
        <taxon>Methylocystaceae</taxon>
        <taxon>Methylocystis</taxon>
    </lineage>
</organism>
<dbReference type="Pfam" id="PF02606">
    <property type="entry name" value="LpxK"/>
    <property type="match status" value="1"/>
</dbReference>
<protein>
    <recommendedName>
        <fullName evidence="4 13">Tetraacyldisaccharide 4'-kinase</fullName>
        <ecNumber evidence="3 13">2.7.1.130</ecNumber>
    </recommendedName>
    <alternativeName>
        <fullName evidence="12 13">Lipid A 4'-kinase</fullName>
    </alternativeName>
</protein>
<keyword evidence="15" id="KW-1185">Reference proteome</keyword>
<comment type="caution">
    <text evidence="14">The sequence shown here is derived from an EMBL/GenBank/DDBJ whole genome shotgun (WGS) entry which is preliminary data.</text>
</comment>
<keyword evidence="6 13" id="KW-0441">Lipid A biosynthesis</keyword>
<gene>
    <name evidence="13 14" type="primary">lpxK</name>
    <name evidence="14" type="ORF">V3H18_08310</name>
</gene>
<evidence type="ECO:0000256" key="4">
    <source>
        <dbReference type="ARBA" id="ARBA00016436"/>
    </source>
</evidence>
<dbReference type="PANTHER" id="PTHR42724">
    <property type="entry name" value="TETRAACYLDISACCHARIDE 4'-KINASE"/>
    <property type="match status" value="1"/>
</dbReference>
<keyword evidence="11 13" id="KW-0443">Lipid metabolism</keyword>
<evidence type="ECO:0000256" key="3">
    <source>
        <dbReference type="ARBA" id="ARBA00012071"/>
    </source>
</evidence>
<keyword evidence="7 13" id="KW-0808">Transferase</keyword>
<evidence type="ECO:0000256" key="1">
    <source>
        <dbReference type="ARBA" id="ARBA00002274"/>
    </source>
</evidence>
<keyword evidence="5 13" id="KW-0444">Lipid biosynthesis</keyword>
<proteinExistence type="inferred from homology"/>
<evidence type="ECO:0000256" key="10">
    <source>
        <dbReference type="ARBA" id="ARBA00022840"/>
    </source>
</evidence>
<dbReference type="EC" id="2.7.1.130" evidence="3 13"/>
<keyword evidence="8 13" id="KW-0547">Nucleotide-binding</keyword>
<name>A0ABU7XJ07_9HYPH</name>
<dbReference type="Proteomes" id="UP001350748">
    <property type="component" value="Unassembled WGS sequence"/>
</dbReference>
<comment type="catalytic activity">
    <reaction evidence="13">
        <text>a lipid A disaccharide + ATP = a lipid IVA + ADP + H(+)</text>
        <dbReference type="Rhea" id="RHEA:67840"/>
        <dbReference type="ChEBI" id="CHEBI:15378"/>
        <dbReference type="ChEBI" id="CHEBI:30616"/>
        <dbReference type="ChEBI" id="CHEBI:176343"/>
        <dbReference type="ChEBI" id="CHEBI:176425"/>
        <dbReference type="ChEBI" id="CHEBI:456216"/>
        <dbReference type="EC" id="2.7.1.130"/>
    </reaction>
</comment>
<evidence type="ECO:0000256" key="8">
    <source>
        <dbReference type="ARBA" id="ARBA00022741"/>
    </source>
</evidence>
<comment type="similarity">
    <text evidence="13">Belongs to the LpxK family.</text>
</comment>
<evidence type="ECO:0000256" key="9">
    <source>
        <dbReference type="ARBA" id="ARBA00022777"/>
    </source>
</evidence>
<dbReference type="HAMAP" id="MF_00409">
    <property type="entry name" value="LpxK"/>
    <property type="match status" value="1"/>
</dbReference>
<dbReference type="PANTHER" id="PTHR42724:SF1">
    <property type="entry name" value="TETRAACYLDISACCHARIDE 4'-KINASE, MITOCHONDRIAL-RELATED"/>
    <property type="match status" value="1"/>
</dbReference>
<dbReference type="GO" id="GO:0009029">
    <property type="term" value="F:lipid-A 4'-kinase activity"/>
    <property type="evidence" value="ECO:0007669"/>
    <property type="project" value="UniProtKB-EC"/>
</dbReference>
<evidence type="ECO:0000256" key="5">
    <source>
        <dbReference type="ARBA" id="ARBA00022516"/>
    </source>
</evidence>
<evidence type="ECO:0000256" key="2">
    <source>
        <dbReference type="ARBA" id="ARBA00004870"/>
    </source>
</evidence>
<accession>A0ABU7XJ07</accession>
<reference evidence="14 15" key="1">
    <citation type="submission" date="2024-02" db="EMBL/GenBank/DDBJ databases">
        <authorList>
            <person name="Grouzdev D."/>
        </authorList>
    </citation>
    <scope>NUCLEOTIDE SEQUENCE [LARGE SCALE GENOMIC DNA]</scope>
    <source>
        <strain evidence="14 15">9N</strain>
    </source>
</reference>
<dbReference type="SUPFAM" id="SSF52540">
    <property type="entry name" value="P-loop containing nucleoside triphosphate hydrolases"/>
    <property type="match status" value="1"/>
</dbReference>